<keyword evidence="6" id="KW-1185">Reference proteome</keyword>
<dbReference type="InterPro" id="IPR036397">
    <property type="entry name" value="RNaseH_sf"/>
</dbReference>
<dbReference type="Gene3D" id="3.40.50.2300">
    <property type="match status" value="1"/>
</dbReference>
<accession>A0ABR4Q4T7</accession>
<dbReference type="PROSITE" id="PS50821">
    <property type="entry name" value="PAZ"/>
    <property type="match status" value="1"/>
</dbReference>
<dbReference type="InterPro" id="IPR036085">
    <property type="entry name" value="PAZ_dom_sf"/>
</dbReference>
<proteinExistence type="inferred from homology"/>
<dbReference type="EMBL" id="JAKROA010000012">
    <property type="protein sequence ID" value="KAL5104544.1"/>
    <property type="molecule type" value="Genomic_DNA"/>
</dbReference>
<evidence type="ECO:0000256" key="1">
    <source>
        <dbReference type="RuleBase" id="RU361178"/>
    </source>
</evidence>
<organism evidence="5 6">
    <name type="scientific">Taenia crassiceps</name>
    <dbReference type="NCBI Taxonomy" id="6207"/>
    <lineage>
        <taxon>Eukaryota</taxon>
        <taxon>Metazoa</taxon>
        <taxon>Spiralia</taxon>
        <taxon>Lophotrochozoa</taxon>
        <taxon>Platyhelminthes</taxon>
        <taxon>Cestoda</taxon>
        <taxon>Eucestoda</taxon>
        <taxon>Cyclophyllidea</taxon>
        <taxon>Taeniidae</taxon>
        <taxon>Taenia</taxon>
    </lineage>
</organism>
<feature type="region of interest" description="Disordered" evidence="2">
    <location>
        <begin position="22"/>
        <end position="245"/>
    </location>
</feature>
<dbReference type="InterPro" id="IPR003165">
    <property type="entry name" value="Piwi"/>
</dbReference>
<name>A0ABR4Q4T7_9CEST</name>
<feature type="compositionally biased region" description="Gly residues" evidence="2">
    <location>
        <begin position="73"/>
        <end position="90"/>
    </location>
</feature>
<feature type="compositionally biased region" description="Basic and acidic residues" evidence="2">
    <location>
        <begin position="132"/>
        <end position="153"/>
    </location>
</feature>
<feature type="domain" description="PAZ" evidence="3">
    <location>
        <begin position="445"/>
        <end position="542"/>
    </location>
</feature>
<dbReference type="CDD" id="cd02846">
    <property type="entry name" value="PAZ_argonaute_like"/>
    <property type="match status" value="1"/>
</dbReference>
<reference evidence="5 6" key="1">
    <citation type="journal article" date="2022" name="Front. Cell. Infect. Microbiol.">
        <title>The Genomes of Two Strains of Taenia crassiceps the Animal Model for the Study of Human Cysticercosis.</title>
        <authorList>
            <person name="Bobes R.J."/>
            <person name="Estrada K."/>
            <person name="Rios-Valencia D.G."/>
            <person name="Calderon-Gallegos A."/>
            <person name="de la Torre P."/>
            <person name="Carrero J.C."/>
            <person name="Sanchez-Flores A."/>
            <person name="Laclette J.P."/>
        </authorList>
    </citation>
    <scope>NUCLEOTIDE SEQUENCE [LARGE SCALE GENOMIC DNA]</scope>
    <source>
        <strain evidence="5">WFUcys</strain>
    </source>
</reference>
<dbReference type="PANTHER" id="PTHR22891">
    <property type="entry name" value="EUKARYOTIC TRANSLATION INITIATION FACTOR 2C"/>
    <property type="match status" value="1"/>
</dbReference>
<gene>
    <name evidence="5" type="ORF">TcWFU_009614</name>
</gene>
<comment type="similarity">
    <text evidence="1">Belongs to the argonaute family.</text>
</comment>
<dbReference type="SMART" id="SM00950">
    <property type="entry name" value="Piwi"/>
    <property type="match status" value="1"/>
</dbReference>
<comment type="caution">
    <text evidence="5">The sequence shown here is derived from an EMBL/GenBank/DDBJ whole genome shotgun (WGS) entry which is preliminary data.</text>
</comment>
<feature type="domain" description="Piwi" evidence="4">
    <location>
        <begin position="698"/>
        <end position="973"/>
    </location>
</feature>
<dbReference type="SUPFAM" id="SSF101690">
    <property type="entry name" value="PAZ domain"/>
    <property type="match status" value="1"/>
</dbReference>
<dbReference type="InterPro" id="IPR003100">
    <property type="entry name" value="PAZ_dom"/>
</dbReference>
<feature type="compositionally biased region" description="Basic residues" evidence="2">
    <location>
        <begin position="236"/>
        <end position="245"/>
    </location>
</feature>
<sequence length="999" mass="111300">MHFVFLILEDMFLPANRRTNAWSRKHPRGRNAPGGYRGDDGEEGHGFWYREGGRGFNEPQDSGSGVGRSQAESGGGGGGGPQRRSGGLGGACLQDGEVRGGGLPRRDAQGSGSQGRVGWFGGGGGGGPQGHRLRDSGTQHRIEQGDGFEDRGGRGGSGVQARGGQAGVIQDSGSRRRIHFPTPSPSASSLSLNAEGDGVSHQQLPTAPPSDAAKTEASCHRGASISVDSVETGLPAKRKKNKNRKTKTLEVILPMNFKEDKMLPSRPSVGTVGRPVMVEVNCWNYVVPDVLVLMYDILPTKLLSADGKEIRLKEETMGKFVKAIAVEKSGEIFHDGGRILYSLGPLDGRRGEILTFREKISDPIQNGDLTIEYTAKKTEVPHLAKSAIFDGTPVSYKRGDLFWIYRGYSLSFRPQWKCRLNIDVVHRAFFPPGNLADILYDKYNKLMYYQSNWERMKEDILSLRVEASHYRNGDKPYKKRFVVYGLSKNSADREIIADLKKSVAEYFNDRYGIRLRYPELPCVKTKKDREEYIPMELLEVLPFQNAKEDPGEIASAIIRCAAVGPSDRFGTLKDFVRSMDRSILMSKFGLSSMKPNPMEVKARELPQPCGTFSTGKIKLARGRWRPQHFYLPVAGPLKCSVVTIVPTKILDVRRLKETLQKAARNLGVNMQIEEGYRKAPIVALPNLFKQFKEDKVDLAVFILTSNTEYPYIKRQGDLHNFMFTQCVKESTIGNSSAMNNLMLKINAKMGGINWLVNDLSEKWKDELVMVVGADVTHPGPVGSGRGFTKSVAAVVASISPDLMRYVAIVRQQDQMKEGQNTREYIDGMEGIFSDLLKVFGKHNRDALPRKVIVYRDGVSEGQFDTVLRKTSPHPIQSVGEGGRNVLPGTVVDTEVTHHREFDFYLCSHEGIQGTSKPAHYHVLYDDNDFSADDLQQFTYCLCHAYMRCCRSVSYPAPTYYSHLAAFRARDWLKGSENECIMVNNRFTINPGQQDQMFFL</sequence>
<feature type="compositionally biased region" description="Gly residues" evidence="2">
    <location>
        <begin position="112"/>
        <end position="129"/>
    </location>
</feature>
<evidence type="ECO:0000313" key="5">
    <source>
        <dbReference type="EMBL" id="KAL5104544.1"/>
    </source>
</evidence>
<evidence type="ECO:0000256" key="2">
    <source>
        <dbReference type="SAM" id="MobiDB-lite"/>
    </source>
</evidence>
<dbReference type="InterPro" id="IPR012337">
    <property type="entry name" value="RNaseH-like_sf"/>
</dbReference>
<dbReference type="Proteomes" id="UP001651158">
    <property type="component" value="Unassembled WGS sequence"/>
</dbReference>
<dbReference type="Pfam" id="PF02171">
    <property type="entry name" value="Piwi"/>
    <property type="match status" value="2"/>
</dbReference>
<evidence type="ECO:0000259" key="3">
    <source>
        <dbReference type="PROSITE" id="PS50821"/>
    </source>
</evidence>
<dbReference type="Pfam" id="PF02170">
    <property type="entry name" value="PAZ"/>
    <property type="match status" value="1"/>
</dbReference>
<protein>
    <submittedName>
        <fullName evidence="5">Protein argonaute-3</fullName>
    </submittedName>
</protein>
<dbReference type="PROSITE" id="PS50822">
    <property type="entry name" value="PIWI"/>
    <property type="match status" value="1"/>
</dbReference>
<feature type="compositionally biased region" description="Low complexity" evidence="2">
    <location>
        <begin position="185"/>
        <end position="194"/>
    </location>
</feature>
<evidence type="ECO:0000313" key="6">
    <source>
        <dbReference type="Proteomes" id="UP001651158"/>
    </source>
</evidence>
<dbReference type="Gene3D" id="3.30.420.10">
    <property type="entry name" value="Ribonuclease H-like superfamily/Ribonuclease H"/>
    <property type="match status" value="2"/>
</dbReference>
<dbReference type="Gene3D" id="2.170.260.10">
    <property type="entry name" value="paz domain"/>
    <property type="match status" value="1"/>
</dbReference>
<dbReference type="SUPFAM" id="SSF53098">
    <property type="entry name" value="Ribonuclease H-like"/>
    <property type="match status" value="1"/>
</dbReference>
<evidence type="ECO:0000259" key="4">
    <source>
        <dbReference type="PROSITE" id="PS50822"/>
    </source>
</evidence>
<dbReference type="SMART" id="SM00949">
    <property type="entry name" value="PAZ"/>
    <property type="match status" value="1"/>
</dbReference>